<keyword evidence="1" id="KW-0217">Developmental protein</keyword>
<dbReference type="Proteomes" id="UP000034805">
    <property type="component" value="Unassembled WGS sequence"/>
</dbReference>
<evidence type="ECO:0000259" key="8">
    <source>
        <dbReference type="PROSITE" id="PS50039"/>
    </source>
</evidence>
<feature type="compositionally biased region" description="Basic and acidic residues" evidence="7">
    <location>
        <begin position="419"/>
        <end position="435"/>
    </location>
</feature>
<dbReference type="SUPFAM" id="SSF46785">
    <property type="entry name" value="Winged helix' DNA-binding domain"/>
    <property type="match status" value="2"/>
</dbReference>
<dbReference type="InterPro" id="IPR001766">
    <property type="entry name" value="Fork_head_dom"/>
</dbReference>
<gene>
    <name evidence="9" type="ORF">Z043_114808</name>
</gene>
<dbReference type="InterPro" id="IPR049624">
    <property type="entry name" value="FOXN1_4"/>
</dbReference>
<name>A0A0N8JYI9_SCLFO</name>
<evidence type="ECO:0000256" key="7">
    <source>
        <dbReference type="SAM" id="MobiDB-lite"/>
    </source>
</evidence>
<evidence type="ECO:0000256" key="1">
    <source>
        <dbReference type="ARBA" id="ARBA00022473"/>
    </source>
</evidence>
<dbReference type="InterPro" id="IPR030456">
    <property type="entry name" value="TF_fork_head_CS_2"/>
</dbReference>
<keyword evidence="2" id="KW-0805">Transcription regulation</keyword>
<evidence type="ECO:0000313" key="9">
    <source>
        <dbReference type="EMBL" id="KPP66665.1"/>
    </source>
</evidence>
<feature type="compositionally biased region" description="Low complexity" evidence="7">
    <location>
        <begin position="44"/>
        <end position="55"/>
    </location>
</feature>
<evidence type="ECO:0000256" key="2">
    <source>
        <dbReference type="ARBA" id="ARBA00023015"/>
    </source>
</evidence>
<sequence length="642" mass="69662">MIMVLQGDPFTKVLSSCPIEELGASPLGAEQRAMSTDPTAPLLSPRASGSPRASPLMPPHTCDPQMSPCPEVEPSQHESTSLQETPLPLIQGGRVLYRAKSAGMEKYRRHSADEVMAGQQLLRGPGRFHPYHRQYSGGGLPCEPPACPRTLDLFQGVGIREAPPVAQPYQDPTDNVNPWGPPLGCILQTPRTMGSERDFLGVPEETPCYPEQIHSTYGSLPPLEPSRLTEAQFPTDVYSPDPASSGSQYTYHCVTPQGPSNSTVHSGYPKPIYSYSILIFMALRSSKTGSLPVSEIYSFMTENFPYFKISASAAAPLGPSGQNLSGLDRAVSTVADFGYRFLAAHLSEGRYVKRTAPDGWKNSVRHNLSLNKCFEKVENKNGNASRKGCLWALNPAKVEKMQEELHKWRRKDPLTVRKSMARPEELDRLLGDRPGKWKPLQGQPAHPHGHTHAPCFGPPQSPVGSHALQQNQRSPSSQPLLQLLPSSFPYCYPNGQRHISAMPPGTADLESPRLVHDHPGYGAALQASHCAPKGMQELLLEGDLCNDVDTLNPSLTDLQLHGHLWEELKDDSLTPDSLVVIASSPSLPGHCVKGEVSVGSITDEKGTPSNLHFTGLYSAAFASMDSVAGCVPVTGNTPIPLL</sequence>
<dbReference type="PANTHER" id="PTHR46721">
    <property type="entry name" value="FORKHEAD BOX PROTEIN N1"/>
    <property type="match status" value="1"/>
</dbReference>
<evidence type="ECO:0000313" key="10">
    <source>
        <dbReference type="Proteomes" id="UP000034805"/>
    </source>
</evidence>
<dbReference type="STRING" id="113540.ENSSFOP00015045322"/>
<organism evidence="9 10">
    <name type="scientific">Scleropages formosus</name>
    <name type="common">Asian bonytongue</name>
    <name type="synonym">Osteoglossum formosum</name>
    <dbReference type="NCBI Taxonomy" id="113540"/>
    <lineage>
        <taxon>Eukaryota</taxon>
        <taxon>Metazoa</taxon>
        <taxon>Chordata</taxon>
        <taxon>Craniata</taxon>
        <taxon>Vertebrata</taxon>
        <taxon>Euteleostomi</taxon>
        <taxon>Actinopterygii</taxon>
        <taxon>Neopterygii</taxon>
        <taxon>Teleostei</taxon>
        <taxon>Osteoglossocephala</taxon>
        <taxon>Osteoglossomorpha</taxon>
        <taxon>Osteoglossiformes</taxon>
        <taxon>Osteoglossidae</taxon>
        <taxon>Scleropages</taxon>
    </lineage>
</organism>
<proteinExistence type="predicted"/>
<evidence type="ECO:0000256" key="5">
    <source>
        <dbReference type="ARBA" id="ARBA00023242"/>
    </source>
</evidence>
<dbReference type="InterPro" id="IPR036390">
    <property type="entry name" value="WH_DNA-bd_sf"/>
</dbReference>
<feature type="compositionally biased region" description="Low complexity" evidence="7">
    <location>
        <begin position="468"/>
        <end position="479"/>
    </location>
</feature>
<dbReference type="Pfam" id="PF00250">
    <property type="entry name" value="Forkhead"/>
    <property type="match status" value="2"/>
</dbReference>
<feature type="region of interest" description="Disordered" evidence="7">
    <location>
        <begin position="26"/>
        <end position="83"/>
    </location>
</feature>
<keyword evidence="4" id="KW-0804">Transcription</keyword>
<feature type="DNA-binding region" description="Fork-head" evidence="6">
    <location>
        <begin position="270"/>
        <end position="412"/>
    </location>
</feature>
<dbReference type="PANTHER" id="PTHR46721:SF3">
    <property type="entry name" value="FORKHEAD BOX N1"/>
    <property type="match status" value="1"/>
</dbReference>
<dbReference type="EMBL" id="JARO02005510">
    <property type="protein sequence ID" value="KPP66665.1"/>
    <property type="molecule type" value="Genomic_DNA"/>
</dbReference>
<reference evidence="9 10" key="1">
    <citation type="submission" date="2015-08" db="EMBL/GenBank/DDBJ databases">
        <title>The genome of the Asian arowana (Scleropages formosus).</title>
        <authorList>
            <person name="Tan M.H."/>
            <person name="Gan H.M."/>
            <person name="Croft L.J."/>
            <person name="Austin C.M."/>
        </authorList>
    </citation>
    <scope>NUCLEOTIDE SEQUENCE [LARGE SCALE GENOMIC DNA]</scope>
    <source>
        <strain evidence="9">Aro1</strain>
    </source>
</reference>
<dbReference type="PROSITE" id="PS00658">
    <property type="entry name" value="FORK_HEAD_2"/>
    <property type="match status" value="1"/>
</dbReference>
<dbReference type="GO" id="GO:0000981">
    <property type="term" value="F:DNA-binding transcription factor activity, RNA polymerase II-specific"/>
    <property type="evidence" value="ECO:0007669"/>
    <property type="project" value="TreeGrafter"/>
</dbReference>
<dbReference type="PROSITE" id="PS50039">
    <property type="entry name" value="FORK_HEAD_3"/>
    <property type="match status" value="1"/>
</dbReference>
<dbReference type="PRINTS" id="PR00053">
    <property type="entry name" value="FORKHEAD"/>
</dbReference>
<comment type="caution">
    <text evidence="9">The sequence shown here is derived from an EMBL/GenBank/DDBJ whole genome shotgun (WGS) entry which is preliminary data.</text>
</comment>
<comment type="subcellular location">
    <subcellularLocation>
        <location evidence="6">Nucleus</location>
    </subcellularLocation>
</comment>
<evidence type="ECO:0000256" key="4">
    <source>
        <dbReference type="ARBA" id="ARBA00023163"/>
    </source>
</evidence>
<feature type="region of interest" description="Disordered" evidence="7">
    <location>
        <begin position="419"/>
        <end position="479"/>
    </location>
</feature>
<protein>
    <submittedName>
        <fullName evidence="9">Forkhead box protein N1-like</fullName>
    </submittedName>
</protein>
<keyword evidence="3 6" id="KW-0238">DNA-binding</keyword>
<keyword evidence="5 6" id="KW-0539">Nucleus</keyword>
<dbReference type="AlphaFoldDB" id="A0A0N8JYI9"/>
<evidence type="ECO:0000256" key="6">
    <source>
        <dbReference type="PROSITE-ProRule" id="PRU00089"/>
    </source>
</evidence>
<dbReference type="Gene3D" id="1.10.10.10">
    <property type="entry name" value="Winged helix-like DNA-binding domain superfamily/Winged helix DNA-binding domain"/>
    <property type="match status" value="1"/>
</dbReference>
<feature type="domain" description="Fork-head" evidence="8">
    <location>
        <begin position="270"/>
        <end position="412"/>
    </location>
</feature>
<dbReference type="GO" id="GO:0005634">
    <property type="term" value="C:nucleus"/>
    <property type="evidence" value="ECO:0007669"/>
    <property type="project" value="UniProtKB-SubCell"/>
</dbReference>
<accession>A0A0N8JYI9</accession>
<dbReference type="GO" id="GO:0000976">
    <property type="term" value="F:transcription cis-regulatory region binding"/>
    <property type="evidence" value="ECO:0007669"/>
    <property type="project" value="TreeGrafter"/>
</dbReference>
<dbReference type="InterPro" id="IPR036388">
    <property type="entry name" value="WH-like_DNA-bd_sf"/>
</dbReference>
<dbReference type="SMART" id="SM00339">
    <property type="entry name" value="FH"/>
    <property type="match status" value="1"/>
</dbReference>
<evidence type="ECO:0000256" key="3">
    <source>
        <dbReference type="ARBA" id="ARBA00023125"/>
    </source>
</evidence>